<keyword evidence="3" id="KW-1185">Reference proteome</keyword>
<dbReference type="EMBL" id="RBCJ01000005">
    <property type="protein sequence ID" value="RKN77941.1"/>
    <property type="molecule type" value="Genomic_DNA"/>
</dbReference>
<keyword evidence="1" id="KW-0472">Membrane</keyword>
<proteinExistence type="predicted"/>
<evidence type="ECO:0000256" key="1">
    <source>
        <dbReference type="SAM" id="Phobius"/>
    </source>
</evidence>
<evidence type="ECO:0000313" key="3">
    <source>
        <dbReference type="Proteomes" id="UP000276603"/>
    </source>
</evidence>
<feature type="transmembrane region" description="Helical" evidence="1">
    <location>
        <begin position="16"/>
        <end position="38"/>
    </location>
</feature>
<feature type="transmembrane region" description="Helical" evidence="1">
    <location>
        <begin position="162"/>
        <end position="181"/>
    </location>
</feature>
<feature type="transmembrane region" description="Helical" evidence="1">
    <location>
        <begin position="70"/>
        <end position="91"/>
    </location>
</feature>
<protein>
    <submittedName>
        <fullName evidence="2">Uncharacterized protein</fullName>
    </submittedName>
</protein>
<dbReference type="Proteomes" id="UP000276603">
    <property type="component" value="Unassembled WGS sequence"/>
</dbReference>
<keyword evidence="1" id="KW-1133">Transmembrane helix</keyword>
<keyword evidence="1" id="KW-0812">Transmembrane</keyword>
<organism evidence="2 3">
    <name type="scientific">Ulvibacterium marinum</name>
    <dbReference type="NCBI Taxonomy" id="2419782"/>
    <lineage>
        <taxon>Bacteria</taxon>
        <taxon>Pseudomonadati</taxon>
        <taxon>Bacteroidota</taxon>
        <taxon>Flavobacteriia</taxon>
        <taxon>Flavobacteriales</taxon>
        <taxon>Flavobacteriaceae</taxon>
        <taxon>Ulvibacterium</taxon>
    </lineage>
</organism>
<dbReference type="AlphaFoldDB" id="A0A3B0BZS2"/>
<comment type="caution">
    <text evidence="2">The sequence shown here is derived from an EMBL/GenBank/DDBJ whole genome shotgun (WGS) entry which is preliminary data.</text>
</comment>
<gene>
    <name evidence="2" type="ORF">D7Z94_22225</name>
</gene>
<reference evidence="2 3" key="1">
    <citation type="submission" date="2018-10" db="EMBL/GenBank/DDBJ databases">
        <title>Ulvibacterium marinum gen. nov., sp. nov., a novel marine bacterium of the family Flavobacteriaceae, isolated from a culture of the green alga Ulva prolifera.</title>
        <authorList>
            <person name="Zhang Z."/>
        </authorList>
    </citation>
    <scope>NUCLEOTIDE SEQUENCE [LARGE SCALE GENOMIC DNA]</scope>
    <source>
        <strain evidence="2 3">CCMM003</strain>
    </source>
</reference>
<accession>A0A3B0BZS2</accession>
<name>A0A3B0BZS2_9FLAO</name>
<feature type="transmembrane region" description="Helical" evidence="1">
    <location>
        <begin position="98"/>
        <end position="118"/>
    </location>
</feature>
<evidence type="ECO:0000313" key="2">
    <source>
        <dbReference type="EMBL" id="RKN77941.1"/>
    </source>
</evidence>
<sequence>MGICYLMLPSSTFEKWLLNIVFGTALFSIIFTASFRLFDSWFVSGLHAKYDATGIAYLIEDLEVLNLDKMYYFMPLIFGLILALSVLIGSLHFRKNSLVYSLLSVLALFVITIGYRYFVINAFLDGSITGGSLIPFYGVTLTDDSNLLKEYHLTSDYTIEDIILGIGIPGICVLSIAYYFAIKEKEL</sequence>